<evidence type="ECO:0000256" key="2">
    <source>
        <dbReference type="ARBA" id="ARBA00011643"/>
    </source>
</evidence>
<feature type="binding site" evidence="6">
    <location>
        <position position="338"/>
    </location>
    <ligand>
        <name>substrate</name>
    </ligand>
</feature>
<organism evidence="10 11">
    <name type="scientific">Nanoarchaeum equitans (strain Kin4-M)</name>
    <dbReference type="NCBI Taxonomy" id="228908"/>
    <lineage>
        <taxon>Archaea</taxon>
        <taxon>Nanobdellota</taxon>
        <taxon>Candidatus Nanoarchaeia</taxon>
        <taxon>Nanoarchaeales</taxon>
        <taxon>Nanoarchaeaceae</taxon>
        <taxon>Nanoarchaeum</taxon>
    </lineage>
</organism>
<evidence type="ECO:0000313" key="11">
    <source>
        <dbReference type="Proteomes" id="UP000000578"/>
    </source>
</evidence>
<dbReference type="SMART" id="SM00839">
    <property type="entry name" value="ELFV_dehydrog"/>
    <property type="match status" value="1"/>
</dbReference>
<dbReference type="Gene3D" id="3.40.50.10860">
    <property type="entry name" value="Leucine Dehydrogenase, chain A, domain 1"/>
    <property type="match status" value="1"/>
</dbReference>
<dbReference type="PANTHER" id="PTHR11606:SF13">
    <property type="entry name" value="GLUTAMATE DEHYDROGENASE 1, MITOCHONDRIAL"/>
    <property type="match status" value="1"/>
</dbReference>
<protein>
    <recommendedName>
        <fullName evidence="4">Glutamate dehydrogenase</fullName>
    </recommendedName>
</protein>
<comment type="subunit">
    <text evidence="2">Homohexamer.</text>
</comment>
<dbReference type="GO" id="GO:0006538">
    <property type="term" value="P:L-glutamate catabolic process"/>
    <property type="evidence" value="ECO:0007669"/>
    <property type="project" value="TreeGrafter"/>
</dbReference>
<dbReference type="InterPro" id="IPR006097">
    <property type="entry name" value="Glu/Leu/Phe/Val/Trp_DH_dimer"/>
</dbReference>
<dbReference type="SUPFAM" id="SSF51735">
    <property type="entry name" value="NAD(P)-binding Rossmann-fold domains"/>
    <property type="match status" value="1"/>
</dbReference>
<feature type="binding site" evidence="6">
    <location>
        <position position="211"/>
    </location>
    <ligand>
        <name>NAD(+)</name>
        <dbReference type="ChEBI" id="CHEBI:57540"/>
    </ligand>
</feature>
<evidence type="ECO:0000259" key="9">
    <source>
        <dbReference type="SMART" id="SM00839"/>
    </source>
</evidence>
<dbReference type="CDD" id="cd01076">
    <property type="entry name" value="NAD_bind_1_Glu_DH"/>
    <property type="match status" value="1"/>
</dbReference>
<proteinExistence type="inferred from homology"/>
<keyword evidence="6" id="KW-0520">NAD</keyword>
<keyword evidence="6" id="KW-0547">Nucleotide-binding</keyword>
<evidence type="ECO:0000256" key="7">
    <source>
        <dbReference type="PIRSR" id="PIRSR000185-3"/>
    </source>
</evidence>
<reference evidence="10 11" key="1">
    <citation type="journal article" date="2003" name="Proc. Natl. Acad. Sci. U.S.A.">
        <title>The genome of Nanoarchaeum equitans: insights into early archaeal evolution and derived parasitism.</title>
        <authorList>
            <person name="Waters E."/>
            <person name="Hohn M.J."/>
            <person name="Ahel I."/>
            <person name="Graham D.E."/>
            <person name="Adams M.D."/>
            <person name="Barnstead M."/>
            <person name="Beeson K.Y."/>
            <person name="Bibbs L."/>
            <person name="Bolanos R."/>
            <person name="Keller M."/>
            <person name="Kretz K."/>
            <person name="Lin X."/>
            <person name="Mathur E."/>
            <person name="Ni J."/>
            <person name="Podar M."/>
            <person name="Richardson T."/>
            <person name="Sutton G.G."/>
            <person name="Simon M."/>
            <person name="Soll D."/>
            <person name="Stetter K.O."/>
            <person name="Short J.M."/>
            <person name="Noordewier M."/>
        </authorList>
    </citation>
    <scope>NUCLEOTIDE SEQUENCE [LARGE SCALE GENOMIC DNA]</scope>
    <source>
        <strain evidence="10 11">Kin4-M</strain>
    </source>
</reference>
<evidence type="ECO:0000256" key="6">
    <source>
        <dbReference type="PIRSR" id="PIRSR000185-2"/>
    </source>
</evidence>
<dbReference type="PATRIC" id="fig|228908.8.peg.79"/>
<keyword evidence="11" id="KW-1185">Reference proteome</keyword>
<dbReference type="Proteomes" id="UP000000578">
    <property type="component" value="Chromosome"/>
</dbReference>
<evidence type="ECO:0000256" key="4">
    <source>
        <dbReference type="PIRNR" id="PIRNR000185"/>
    </source>
</evidence>
<dbReference type="Pfam" id="PF00208">
    <property type="entry name" value="ELFV_dehydrog"/>
    <property type="match status" value="1"/>
</dbReference>
<feature type="domain" description="Glutamate/phenylalanine/leucine/valine/L-tryptophan dehydrogenase C-terminal" evidence="9">
    <location>
        <begin position="175"/>
        <end position="402"/>
    </location>
</feature>
<accession>Q74MJ2</accession>
<dbReference type="PROSITE" id="PS00074">
    <property type="entry name" value="GLFV_DEHYDROGENASE"/>
    <property type="match status" value="1"/>
</dbReference>
<feature type="binding site" evidence="6">
    <location>
        <position position="183"/>
    </location>
    <ligand>
        <name>NAD(+)</name>
        <dbReference type="ChEBI" id="CHEBI:57540"/>
    </ligand>
</feature>
<evidence type="ECO:0000313" key="10">
    <source>
        <dbReference type="EMBL" id="AAR38932.1"/>
    </source>
</evidence>
<dbReference type="GO" id="GO:0000166">
    <property type="term" value="F:nucleotide binding"/>
    <property type="evidence" value="ECO:0007669"/>
    <property type="project" value="UniProtKB-KW"/>
</dbReference>
<evidence type="ECO:0000256" key="1">
    <source>
        <dbReference type="ARBA" id="ARBA00006382"/>
    </source>
</evidence>
<dbReference type="BioCyc" id="NEQU228908:GJB6-84-MONOMER"/>
<dbReference type="KEGG" id="neq:NEQ077"/>
<dbReference type="InterPro" id="IPR006096">
    <property type="entry name" value="Glu/Leu/Phe/Val/Trp_DH_C"/>
</dbReference>
<dbReference type="GO" id="GO:0004352">
    <property type="term" value="F:glutamate dehydrogenase (NAD+) activity"/>
    <property type="evidence" value="ECO:0007669"/>
    <property type="project" value="TreeGrafter"/>
</dbReference>
<dbReference type="SUPFAM" id="SSF53223">
    <property type="entry name" value="Aminoacid dehydrogenase-like, N-terminal domain"/>
    <property type="match status" value="1"/>
</dbReference>
<dbReference type="InterPro" id="IPR046346">
    <property type="entry name" value="Aminoacid_DH-like_N_sf"/>
</dbReference>
<dbReference type="SMR" id="Q74MJ2"/>
<feature type="binding site" evidence="6">
    <location>
        <position position="63"/>
    </location>
    <ligand>
        <name>substrate</name>
    </ligand>
</feature>
<dbReference type="Pfam" id="PF02812">
    <property type="entry name" value="ELFV_dehydrog_N"/>
    <property type="match status" value="1"/>
</dbReference>
<evidence type="ECO:0000256" key="3">
    <source>
        <dbReference type="ARBA" id="ARBA00023002"/>
    </source>
</evidence>
<name>Q74MJ2_NANEQ</name>
<dbReference type="PIRSF" id="PIRSF000185">
    <property type="entry name" value="Glu_DH"/>
    <property type="match status" value="1"/>
</dbReference>
<dbReference type="EnsemblBacteria" id="AAR38932">
    <property type="protein sequence ID" value="AAR38932"/>
    <property type="gene ID" value="NEQ077"/>
</dbReference>
<keyword evidence="3 4" id="KW-0560">Oxidoreductase</keyword>
<dbReference type="AlphaFoldDB" id="Q74MJ2"/>
<evidence type="ECO:0000256" key="8">
    <source>
        <dbReference type="RuleBase" id="RU004417"/>
    </source>
</evidence>
<feature type="binding site" evidence="6">
    <location>
        <position position="87"/>
    </location>
    <ligand>
        <name>substrate</name>
    </ligand>
</feature>
<dbReference type="InterPro" id="IPR006095">
    <property type="entry name" value="Glu/Leu/Phe/Val/Trp_DH"/>
</dbReference>
<feature type="active site" description="Proton donor" evidence="5">
    <location>
        <position position="99"/>
    </location>
</feature>
<dbReference type="InterPro" id="IPR033524">
    <property type="entry name" value="Glu/Leu/Phe/Val_DH_AS"/>
</dbReference>
<dbReference type="EMBL" id="AE017199">
    <property type="protein sequence ID" value="AAR38932.1"/>
    <property type="molecule type" value="Genomic_DNA"/>
</dbReference>
<dbReference type="InterPro" id="IPR036291">
    <property type="entry name" value="NAD(P)-bd_dom_sf"/>
</dbReference>
<dbReference type="HOGENOM" id="CLU_025763_1_2_2"/>
<dbReference type="PRINTS" id="PR00082">
    <property type="entry name" value="GLFDHDRGNASE"/>
</dbReference>
<dbReference type="InterPro" id="IPR033922">
    <property type="entry name" value="NAD_bind_Glu_DH"/>
</dbReference>
<feature type="site" description="Important for catalysis" evidence="7">
    <location>
        <position position="139"/>
    </location>
</feature>
<evidence type="ECO:0000256" key="5">
    <source>
        <dbReference type="PIRSR" id="PIRSR000185-1"/>
    </source>
</evidence>
<comment type="similarity">
    <text evidence="1 4 8">Belongs to the Glu/Leu/Phe/Val dehydrogenases family.</text>
</comment>
<dbReference type="Gene3D" id="3.40.50.720">
    <property type="entry name" value="NAD(P)-binding Rossmann-like Domain"/>
    <property type="match status" value="1"/>
</dbReference>
<dbReference type="STRING" id="228908.NEQ077"/>
<gene>
    <name evidence="10" type="ordered locus">NEQ077</name>
</gene>
<dbReference type="InterPro" id="IPR014362">
    <property type="entry name" value="Glu_DH"/>
</dbReference>
<sequence>MNPKEEALKVLKEADEVANIDVYEYLKEPERVVETYFPARTKNGIEYFKGYRVQYNTALGPAKGGIRFSPTVTKEEVEALALWMVIKNALLGLPFGGGKGGVVVNPKEYEEWELENIARGFVRSIAEFIGEDKDIPAPDVYTNERIMAYMMDEYEKIVRHKAFGVITGKPIILGGNPVRNIATSLGGYYVLNEAVKLKKVENTVAIQGFGNAGQGIAKLLDGQYKIVAVSDSKGGIYCKDGIDIEKLIEVKKKTGSVINYEGCEKITNEQLLELDVGILIPAAIEGVITKQNADKIKAKIILELANGPTTREADKILYEKGVLVLPDVLANAGGVTVSYIEWVGNKRGMPFNEKETKELLKEKMVHAFLDVLEVSNKYNIDMRLASYIIALERVKQAMRYRGLI</sequence>
<dbReference type="PANTHER" id="PTHR11606">
    <property type="entry name" value="GLUTAMATE DEHYDROGENASE"/>
    <property type="match status" value="1"/>
</dbReference>